<dbReference type="Proteomes" id="UP001225933">
    <property type="component" value="Unassembled WGS sequence"/>
</dbReference>
<proteinExistence type="predicted"/>
<sequence length="326" mass="38810">MRPILLKFCLILLVLIMNFYNSQTVTFKGVVKDSLGTNGIAISVNDTVRKFRDRAFKDSIFKEKHWDKYDELIHNQNLFTYPDSIGNYTITAKLTDTLYFYKRKYTTQKYKIEDIVKNKIKVNLKRSPCIPNKECNQDKPSKLYIFIGKKINVSSVDTSKYCGEMMDSEYKAEYKIEQEFEDHYPEKEIIFTAYDHNSKYEYMFQHYENVLIFIGEYCGDLIQLKYQFFPVYKTKNGRWASPVDTYMEPYYKSDQFTPVNILFDKSVTFDVLKTTKNPSDEQIEQLKKFKFPEKYFKIENGKAIPIMGRYAEDLVKLWKEISEKNK</sequence>
<dbReference type="SUPFAM" id="SSF51998">
    <property type="entry name" value="PFL-like glycyl radical enzymes"/>
    <property type="match status" value="1"/>
</dbReference>
<organism evidence="1 2">
    <name type="scientific">Chryseobacterium gambrini</name>
    <dbReference type="NCBI Taxonomy" id="373672"/>
    <lineage>
        <taxon>Bacteria</taxon>
        <taxon>Pseudomonadati</taxon>
        <taxon>Bacteroidota</taxon>
        <taxon>Flavobacteriia</taxon>
        <taxon>Flavobacteriales</taxon>
        <taxon>Weeksellaceae</taxon>
        <taxon>Chryseobacterium group</taxon>
        <taxon>Chryseobacterium</taxon>
    </lineage>
</organism>
<evidence type="ECO:0000313" key="2">
    <source>
        <dbReference type="Proteomes" id="UP001225933"/>
    </source>
</evidence>
<reference evidence="1" key="1">
    <citation type="submission" date="2023-06" db="EMBL/GenBank/DDBJ databases">
        <title>Two Chryseobacterium gambrini strains from China.</title>
        <authorList>
            <person name="Zeng J."/>
            <person name="Wu Y."/>
        </authorList>
    </citation>
    <scope>NUCLEOTIDE SEQUENCE</scope>
    <source>
        <strain evidence="1">SQ219</strain>
    </source>
</reference>
<gene>
    <name evidence="1" type="ORF">QX233_10355</name>
</gene>
<comment type="caution">
    <text evidence="1">The sequence shown here is derived from an EMBL/GenBank/DDBJ whole genome shotgun (WGS) entry which is preliminary data.</text>
</comment>
<evidence type="ECO:0000313" key="1">
    <source>
        <dbReference type="EMBL" id="MDN4012865.1"/>
    </source>
</evidence>
<dbReference type="RefSeq" id="WP_214587428.1">
    <property type="nucleotide sequence ID" value="NZ_JAUHGV010000010.1"/>
</dbReference>
<accession>A0AAJ1R4F3</accession>
<dbReference type="EMBL" id="JAUHGV010000010">
    <property type="protein sequence ID" value="MDN4012865.1"/>
    <property type="molecule type" value="Genomic_DNA"/>
</dbReference>
<protein>
    <submittedName>
        <fullName evidence="1">Uncharacterized protein</fullName>
    </submittedName>
</protein>
<dbReference type="AlphaFoldDB" id="A0AAJ1R4F3"/>
<name>A0AAJ1R4F3_9FLAO</name>